<evidence type="ECO:0000259" key="2">
    <source>
        <dbReference type="Pfam" id="PF08044"/>
    </source>
</evidence>
<keyword evidence="4" id="KW-1185">Reference proteome</keyword>
<feature type="transmembrane region" description="Helical" evidence="1">
    <location>
        <begin position="105"/>
        <end position="123"/>
    </location>
</feature>
<dbReference type="InterPro" id="IPR012551">
    <property type="entry name" value="DUF1707_SHOCT-like"/>
</dbReference>
<keyword evidence="1" id="KW-0812">Transmembrane</keyword>
<evidence type="ECO:0000313" key="3">
    <source>
        <dbReference type="EMBL" id="TQM82515.1"/>
    </source>
</evidence>
<organism evidence="3 4">
    <name type="scientific">Saccharothrix saharensis</name>
    <dbReference type="NCBI Taxonomy" id="571190"/>
    <lineage>
        <taxon>Bacteria</taxon>
        <taxon>Bacillati</taxon>
        <taxon>Actinomycetota</taxon>
        <taxon>Actinomycetes</taxon>
        <taxon>Pseudonocardiales</taxon>
        <taxon>Pseudonocardiaceae</taxon>
        <taxon>Saccharothrix</taxon>
    </lineage>
</organism>
<protein>
    <submittedName>
        <fullName evidence="3">Troponin I-like protein</fullName>
    </submittedName>
</protein>
<evidence type="ECO:0000256" key="1">
    <source>
        <dbReference type="SAM" id="Phobius"/>
    </source>
</evidence>
<reference evidence="3 4" key="1">
    <citation type="submission" date="2019-06" db="EMBL/GenBank/DDBJ databases">
        <title>Sequencing the genomes of 1000 actinobacteria strains.</title>
        <authorList>
            <person name="Klenk H.-P."/>
        </authorList>
    </citation>
    <scope>NUCLEOTIDE SEQUENCE [LARGE SCALE GENOMIC DNA]</scope>
    <source>
        <strain evidence="3 4">DSM 45456</strain>
    </source>
</reference>
<dbReference type="RefSeq" id="WP_141980317.1">
    <property type="nucleotide sequence ID" value="NZ_VFPP01000001.1"/>
</dbReference>
<name>A0A543JI77_9PSEU</name>
<keyword evidence="1" id="KW-0472">Membrane</keyword>
<dbReference type="PANTHER" id="PTHR40763:SF4">
    <property type="entry name" value="DUF1707 DOMAIN-CONTAINING PROTEIN"/>
    <property type="match status" value="1"/>
</dbReference>
<accession>A0A543JI77</accession>
<dbReference type="AlphaFoldDB" id="A0A543JI77"/>
<sequence>MHESFTRAADNDRAAVAEELTRAHAEGRLTLSEFDERTRAVHRARTYAELTALTADLPRSAPAPVERRSNALFRVMVGTWLVASSINFLIWGIISLSLGEVLHPWWVWVAGPWGLVLLVAHQGRFGRSS</sequence>
<dbReference type="EMBL" id="VFPP01000001">
    <property type="protein sequence ID" value="TQM82515.1"/>
    <property type="molecule type" value="Genomic_DNA"/>
</dbReference>
<keyword evidence="1" id="KW-1133">Transmembrane helix</keyword>
<feature type="transmembrane region" description="Helical" evidence="1">
    <location>
        <begin position="77"/>
        <end position="99"/>
    </location>
</feature>
<proteinExistence type="predicted"/>
<comment type="caution">
    <text evidence="3">The sequence shown here is derived from an EMBL/GenBank/DDBJ whole genome shotgun (WGS) entry which is preliminary data.</text>
</comment>
<dbReference type="OrthoDB" id="3748531at2"/>
<feature type="domain" description="DUF1707" evidence="2">
    <location>
        <begin position="6"/>
        <end position="58"/>
    </location>
</feature>
<dbReference type="Proteomes" id="UP000316628">
    <property type="component" value="Unassembled WGS sequence"/>
</dbReference>
<dbReference type="PANTHER" id="PTHR40763">
    <property type="entry name" value="MEMBRANE PROTEIN-RELATED"/>
    <property type="match status" value="1"/>
</dbReference>
<gene>
    <name evidence="3" type="ORF">FHX81_4923</name>
</gene>
<evidence type="ECO:0000313" key="4">
    <source>
        <dbReference type="Proteomes" id="UP000316628"/>
    </source>
</evidence>
<dbReference type="Pfam" id="PF08044">
    <property type="entry name" value="DUF1707"/>
    <property type="match status" value="1"/>
</dbReference>